<feature type="region of interest" description="Disordered" evidence="1">
    <location>
        <begin position="1"/>
        <end position="660"/>
    </location>
</feature>
<feature type="compositionally biased region" description="Low complexity" evidence="1">
    <location>
        <begin position="160"/>
        <end position="170"/>
    </location>
</feature>
<protein>
    <recommendedName>
        <fullName evidence="4">Proteophosphoglycan ppg4</fullName>
    </recommendedName>
</protein>
<feature type="compositionally biased region" description="Low complexity" evidence="1">
    <location>
        <begin position="460"/>
        <end position="485"/>
    </location>
</feature>
<dbReference type="EMBL" id="JALJOR010000007">
    <property type="protein sequence ID" value="KAK9814644.1"/>
    <property type="molecule type" value="Genomic_DNA"/>
</dbReference>
<feature type="region of interest" description="Disordered" evidence="1">
    <location>
        <begin position="716"/>
        <end position="735"/>
    </location>
</feature>
<evidence type="ECO:0008006" key="4">
    <source>
        <dbReference type="Google" id="ProtNLM"/>
    </source>
</evidence>
<proteinExistence type="predicted"/>
<sequence length="735" mass="74326">MQPADAEEAESVRRTPAEASSSSTQTSNRSPGDLMTTLHDPEDSWLVASPGGAASTAVSRRAAPATPGSSYGGFDMSPTKAQEADLAFAPGDKFVVGSGPGASGASPGKHSLPISARNSSKLLKHPRLGPSPSASSQELASLPEATTGYERTNGHSHDSAAVPLAASGAAFGSIQPAPDRRRSAELDVMRNAYLQQQEQHAGSANASGTATQAQGTKDSAAKYSSLSGAAKKAKTARQNLGLHTPRNTSASQAGSAAGSPAGSEAQGSTQSSSSPAPAASAASAAAGYQSPFQRAAQSGNLPRFSIESERATSYAGPASMAQTTSYGTPAQVAPTRPPQLNPPSAFSQYYQATGAQAPVTPPVTPPGSPFGMGGRPPLAAVFSQHQGRVPGELQRVSPASSLMRQPMPPKPLSAAQVPGIRQSLSRLATPDQPLELPEPVAPHKLSRLRTPPQPLMDFDAAFSASGPASASASAAQHSGAQQPGSRGSRIPKPSASWVSPAKLQSTPRAGDGHAEGTGESTFSGNQAADDQRAGQYPAQSPRAAAPAYPQGSPMQSPSKIDPVVIDSMRTAPRSCSRIPLPPGAADARDVASEDVVVSVPTTDADTSVPGQRPSGTSIQRPSTLSRRQAGKPGPDLPSTGKPGSAFSPARISADGGNTRFRIGAEQAANSHRDSPRSTSSFRSAAGVVGVADDESSLCNGITAAAADRLAEAKGAVAGEGVNPAGSETAFGEVEA</sequence>
<feature type="compositionally biased region" description="Low complexity" evidence="1">
    <location>
        <begin position="20"/>
        <end position="30"/>
    </location>
</feature>
<gene>
    <name evidence="2" type="ORF">WJX72_009179</name>
</gene>
<keyword evidence="3" id="KW-1185">Reference proteome</keyword>
<organism evidence="2 3">
    <name type="scientific">[Myrmecia] bisecta</name>
    <dbReference type="NCBI Taxonomy" id="41462"/>
    <lineage>
        <taxon>Eukaryota</taxon>
        <taxon>Viridiplantae</taxon>
        <taxon>Chlorophyta</taxon>
        <taxon>core chlorophytes</taxon>
        <taxon>Trebouxiophyceae</taxon>
        <taxon>Trebouxiales</taxon>
        <taxon>Trebouxiaceae</taxon>
        <taxon>Myrmecia</taxon>
    </lineage>
</organism>
<evidence type="ECO:0000256" key="1">
    <source>
        <dbReference type="SAM" id="MobiDB-lite"/>
    </source>
</evidence>
<feature type="compositionally biased region" description="Low complexity" evidence="1">
    <location>
        <begin position="249"/>
        <end position="291"/>
    </location>
</feature>
<feature type="compositionally biased region" description="Basic and acidic residues" evidence="1">
    <location>
        <begin position="178"/>
        <end position="188"/>
    </location>
</feature>
<evidence type="ECO:0000313" key="3">
    <source>
        <dbReference type="Proteomes" id="UP001489004"/>
    </source>
</evidence>
<evidence type="ECO:0000313" key="2">
    <source>
        <dbReference type="EMBL" id="KAK9814644.1"/>
    </source>
</evidence>
<feature type="compositionally biased region" description="Polar residues" evidence="1">
    <location>
        <begin position="518"/>
        <end position="528"/>
    </location>
</feature>
<feature type="compositionally biased region" description="Polar residues" evidence="1">
    <location>
        <begin position="599"/>
        <end position="626"/>
    </location>
</feature>
<accession>A0AAW1PYI3</accession>
<name>A0AAW1PYI3_9CHLO</name>
<dbReference type="AlphaFoldDB" id="A0AAW1PYI3"/>
<dbReference type="Proteomes" id="UP001489004">
    <property type="component" value="Unassembled WGS sequence"/>
</dbReference>
<feature type="compositionally biased region" description="Pro residues" evidence="1">
    <location>
        <begin position="359"/>
        <end position="368"/>
    </location>
</feature>
<comment type="caution">
    <text evidence="2">The sequence shown here is derived from an EMBL/GenBank/DDBJ whole genome shotgun (WGS) entry which is preliminary data.</text>
</comment>
<feature type="compositionally biased region" description="Polar residues" evidence="1">
    <location>
        <begin position="193"/>
        <end position="227"/>
    </location>
</feature>
<reference evidence="2 3" key="1">
    <citation type="journal article" date="2024" name="Nat. Commun.">
        <title>Phylogenomics reveals the evolutionary origins of lichenization in chlorophyte algae.</title>
        <authorList>
            <person name="Puginier C."/>
            <person name="Libourel C."/>
            <person name="Otte J."/>
            <person name="Skaloud P."/>
            <person name="Haon M."/>
            <person name="Grisel S."/>
            <person name="Petersen M."/>
            <person name="Berrin J.G."/>
            <person name="Delaux P.M."/>
            <person name="Dal Grande F."/>
            <person name="Keller J."/>
        </authorList>
    </citation>
    <scope>NUCLEOTIDE SEQUENCE [LARGE SCALE GENOMIC DNA]</scope>
    <source>
        <strain evidence="2 3">SAG 2043</strain>
    </source>
</reference>